<feature type="region of interest" description="Disordered" evidence="4">
    <location>
        <begin position="677"/>
        <end position="1176"/>
    </location>
</feature>
<dbReference type="PANTHER" id="PTHR23193:SF23">
    <property type="entry name" value="NUCLEAR PORE COMPLEX PROTEIN NUP153"/>
    <property type="match status" value="1"/>
</dbReference>
<comment type="caution">
    <text evidence="6">The sequence shown here is derived from an EMBL/GenBank/DDBJ whole genome shotgun (WGS) entry which is preliminary data.</text>
</comment>
<keyword evidence="7" id="KW-1185">Reference proteome</keyword>
<feature type="compositionally biased region" description="Polar residues" evidence="4">
    <location>
        <begin position="527"/>
        <end position="549"/>
    </location>
</feature>
<dbReference type="Pfam" id="PF16755">
    <property type="entry name" value="Beta-prop_NUP159_NUP214"/>
    <property type="match status" value="1"/>
</dbReference>
<dbReference type="Proteomes" id="UP000462212">
    <property type="component" value="Unassembled WGS sequence"/>
</dbReference>
<feature type="compositionally biased region" description="Basic and acidic residues" evidence="4">
    <location>
        <begin position="803"/>
        <end position="812"/>
    </location>
</feature>
<feature type="compositionally biased region" description="Pro residues" evidence="4">
    <location>
        <begin position="1085"/>
        <end position="1103"/>
    </location>
</feature>
<feature type="region of interest" description="Disordered" evidence="4">
    <location>
        <begin position="1432"/>
        <end position="1506"/>
    </location>
</feature>
<dbReference type="GO" id="GO:0005643">
    <property type="term" value="C:nuclear pore"/>
    <property type="evidence" value="ECO:0007669"/>
    <property type="project" value="TreeGrafter"/>
</dbReference>
<accession>A0A8H8RMA6</accession>
<feature type="compositionally biased region" description="Polar residues" evidence="4">
    <location>
        <begin position="1121"/>
        <end position="1133"/>
    </location>
</feature>
<evidence type="ECO:0000256" key="2">
    <source>
        <dbReference type="ARBA" id="ARBA00022448"/>
    </source>
</evidence>
<feature type="compositionally biased region" description="Acidic residues" evidence="4">
    <location>
        <begin position="997"/>
        <end position="1025"/>
    </location>
</feature>
<gene>
    <name evidence="6" type="primary">NUP159</name>
    <name evidence="6" type="ORF">LSUB1_G003427</name>
</gene>
<evidence type="ECO:0000313" key="6">
    <source>
        <dbReference type="EMBL" id="TVY37386.1"/>
    </source>
</evidence>
<evidence type="ECO:0000313" key="7">
    <source>
        <dbReference type="Proteomes" id="UP000462212"/>
    </source>
</evidence>
<dbReference type="GO" id="GO:0006606">
    <property type="term" value="P:protein import into nucleus"/>
    <property type="evidence" value="ECO:0007669"/>
    <property type="project" value="TreeGrafter"/>
</dbReference>
<name>A0A8H8RMA6_9HELO</name>
<feature type="compositionally biased region" description="Polar residues" evidence="4">
    <location>
        <begin position="1432"/>
        <end position="1450"/>
    </location>
</feature>
<feature type="compositionally biased region" description="Low complexity" evidence="4">
    <location>
        <begin position="813"/>
        <end position="825"/>
    </location>
</feature>
<feature type="domain" description="Nucleoporin Nup159/Nup146 N-terminal" evidence="5">
    <location>
        <begin position="59"/>
        <end position="437"/>
    </location>
</feature>
<dbReference type="GO" id="GO:0017056">
    <property type="term" value="F:structural constituent of nuclear pore"/>
    <property type="evidence" value="ECO:0007669"/>
    <property type="project" value="TreeGrafter"/>
</dbReference>
<evidence type="ECO:0000259" key="5">
    <source>
        <dbReference type="Pfam" id="PF16755"/>
    </source>
</evidence>
<feature type="compositionally biased region" description="Polar residues" evidence="4">
    <location>
        <begin position="1033"/>
        <end position="1051"/>
    </location>
</feature>
<evidence type="ECO:0000256" key="3">
    <source>
        <dbReference type="ARBA" id="ARBA00023242"/>
    </source>
</evidence>
<feature type="compositionally biased region" description="Low complexity" evidence="4">
    <location>
        <begin position="1"/>
        <end position="12"/>
    </location>
</feature>
<protein>
    <submittedName>
        <fullName evidence="6">Nucleoporin</fullName>
    </submittedName>
</protein>
<sequence length="1540" mass="161049">MAFSFGNPSMGSPAGGASGGLQNGQDLEAIQTEALGFLALAGDAKLQLLPTPWPIDQLPPPTASLMSIASRRGLIAAAGPDAVILARTKSVRKAFESNETGNNNLKPFRPELTMPMQMRVSQLTFSIDESYLVLSAENGGGLAVYDVDALLNGSTNSAFELSTNGQSLRALTPNPTQGELIAVVTVDGNLMMANLKERSFVTGSNGQILKDGVSCVSWSTKGKQLVAGLGNGTAYQMTPAGEGKGDIPKPPNVANGNHMSSITWLENHVFLMVHTPTQFGNDQAPLSDFHLVTRQPPSSFMFQKIEDPAGPYGMNRSPPHHFLLRLKDFPPNLQDVIFVTSSAAMDIGLFTRSKNPLTNTKPADKISGVFTMTEFSDDSKRAQLPVSSSMGDTAAIGLALDLSSDEKVFKPIPGDDEISESSAPLPALMLLNHEGALASWWFVYTDSIRQGTAYPGLIAAGGAAQTIQPAPAAVPAQTPSSFGGAGFHNTSSAGAGFSAMKPATTPAFGAPATGAFGAPSGLGQKASPWSTPAASQASQTGLGTPSFGSASTMGGGTAFNKPAFGTTSSPAFGTSGMSGMPGRPSVWGSGGSTAPQAAFGQASSLAKPATPFGSSASTGTLAPTTGGFSAFASNGGFAAAAQKTGESVFGKPASGTFGAPSTSTTAGSFFGKPASGTFGAPAPAPTNSVFGSSSQNDSKATQGTFSSGATNSKTTPSIFGGGAQTGNTPFGADAQTSGKPFGNGFNLVPSFKADTSTKNDAQETDEPKSSFFGSGFSSALGDAGKKPAAEVPMSKETNMDSDDVAKPEESTKDSTTPSTTPAPAKFQQFSTTPSSLFGSTSSQAPQSTSKPAIAGFGFGQPAGDRPSGLNFSNLANVSAPTLKTPITSQSDAPVTISETPATPKVKAEPQSSGHVGISSDIPEAPLPPESTSKTSYAAGESSESSFSSIETDYPTPSGSTTKPTPKVDAAPPAQPDQNALKPIPKNLIPPMDVPGGPEDDGGSSDFVTEDDEDDDSEEGTEEGSGEDVAKDLSPTSETNQTPGFTPQSSFNILKKENSSNLFQKVEKPGQPAPRILFGEGVLAPSLPPPKPKQPLSPRSPSPVRPGAIPSRLGLGRPDPSRSVSAPGTASQLLGQRPGGRPANNIQNTYALAMEQSKADEKRREEARARKEAEETRALVDEEDDEMQRYLADDPEPTRTLVEFTAHTDHANLAAVDSIPAQVEAVYRNINSMIDTLGLNAKHLRGFIQAHTEQFKEAGRQREDLENEEDWVLVEIEDLKSMVEKRLTADLNSGRVKEVARKVETCSDLQKDLMRLRAKHEDIKKIIDAQRDPGQLAQARAQPLSAEQQAQQNDLRQVYTKFQLLLAEAEEGLTLLKTKLVSQATSNGRAGATAGPTVEAVMRTITKMTSMAEKRSGDIDVLEGQMRKLRVGSSFSASSREGTPFTPQSNRHSMRNAGASTYGLFHTPERETPRNMRDSILSNSGSFGMSSPASRKKLSGYSSEEKALLKAKLARRKGVVDKLRSALQKEGSNVRLMDDDQ</sequence>
<keyword evidence="2" id="KW-0813">Transport</keyword>
<dbReference type="EMBL" id="QGMJ01000353">
    <property type="protein sequence ID" value="TVY37386.1"/>
    <property type="molecule type" value="Genomic_DNA"/>
</dbReference>
<feature type="compositionally biased region" description="Polar residues" evidence="4">
    <location>
        <begin position="685"/>
        <end position="717"/>
    </location>
</feature>
<dbReference type="InterPro" id="IPR015943">
    <property type="entry name" value="WD40/YVTN_repeat-like_dom_sf"/>
</dbReference>
<feature type="region of interest" description="Disordered" evidence="4">
    <location>
        <begin position="1"/>
        <end position="23"/>
    </location>
</feature>
<feature type="compositionally biased region" description="Gly residues" evidence="4">
    <location>
        <begin position="13"/>
        <end position="22"/>
    </location>
</feature>
<proteinExistence type="predicted"/>
<feature type="region of interest" description="Disordered" evidence="4">
    <location>
        <begin position="519"/>
        <end position="549"/>
    </location>
</feature>
<dbReference type="SUPFAM" id="SSF117289">
    <property type="entry name" value="Nucleoporin domain"/>
    <property type="match status" value="1"/>
</dbReference>
<dbReference type="GO" id="GO:0006405">
    <property type="term" value="P:RNA export from nucleus"/>
    <property type="evidence" value="ECO:0007669"/>
    <property type="project" value="TreeGrafter"/>
</dbReference>
<feature type="compositionally biased region" description="Basic and acidic residues" evidence="4">
    <location>
        <begin position="1466"/>
        <end position="1476"/>
    </location>
</feature>
<feature type="region of interest" description="Disordered" evidence="4">
    <location>
        <begin position="570"/>
        <end position="618"/>
    </location>
</feature>
<organism evidence="6 7">
    <name type="scientific">Lachnellula subtilissima</name>
    <dbReference type="NCBI Taxonomy" id="602034"/>
    <lineage>
        <taxon>Eukaryota</taxon>
        <taxon>Fungi</taxon>
        <taxon>Dikarya</taxon>
        <taxon>Ascomycota</taxon>
        <taxon>Pezizomycotina</taxon>
        <taxon>Leotiomycetes</taxon>
        <taxon>Helotiales</taxon>
        <taxon>Lachnaceae</taxon>
        <taxon>Lachnellula</taxon>
    </lineage>
</organism>
<dbReference type="OrthoDB" id="248320at2759"/>
<feature type="compositionally biased region" description="Polar residues" evidence="4">
    <location>
        <begin position="1479"/>
        <end position="1492"/>
    </location>
</feature>
<dbReference type="GO" id="GO:0008139">
    <property type="term" value="F:nuclear localization sequence binding"/>
    <property type="evidence" value="ECO:0007669"/>
    <property type="project" value="TreeGrafter"/>
</dbReference>
<feature type="compositionally biased region" description="Polar residues" evidence="4">
    <location>
        <begin position="869"/>
        <end position="900"/>
    </location>
</feature>
<evidence type="ECO:0000256" key="4">
    <source>
        <dbReference type="SAM" id="MobiDB-lite"/>
    </source>
</evidence>
<reference evidence="6 7" key="1">
    <citation type="submission" date="2018-05" db="EMBL/GenBank/DDBJ databases">
        <title>Genome sequencing and assembly of the regulated plant pathogen Lachnellula willkommii and related sister species for the development of diagnostic species identification markers.</title>
        <authorList>
            <person name="Giroux E."/>
            <person name="Bilodeau G."/>
        </authorList>
    </citation>
    <scope>NUCLEOTIDE SEQUENCE [LARGE SCALE GENOMIC DNA]</scope>
    <source>
        <strain evidence="6 7">CBS 197.66</strain>
    </source>
</reference>
<feature type="compositionally biased region" description="Polar residues" evidence="4">
    <location>
        <begin position="827"/>
        <end position="850"/>
    </location>
</feature>
<dbReference type="Gene3D" id="2.130.10.10">
    <property type="entry name" value="YVTN repeat-like/Quinoprotein amine dehydrogenase"/>
    <property type="match status" value="1"/>
</dbReference>
<keyword evidence="3" id="KW-0539">Nucleus</keyword>
<dbReference type="InterPro" id="IPR026054">
    <property type="entry name" value="Nucleoporin"/>
</dbReference>
<evidence type="ECO:0000256" key="1">
    <source>
        <dbReference type="ARBA" id="ARBA00004123"/>
    </source>
</evidence>
<comment type="subcellular location">
    <subcellularLocation>
        <location evidence="1">Nucleus</location>
    </subcellularLocation>
</comment>
<dbReference type="InterPro" id="IPR039462">
    <property type="entry name" value="Nup159/Nup146_N"/>
</dbReference>
<feature type="compositionally biased region" description="Basic and acidic residues" evidence="4">
    <location>
        <begin position="755"/>
        <end position="768"/>
    </location>
</feature>
<dbReference type="FunFam" id="2.130.10.10:FF:000645">
    <property type="entry name" value="Putative nuclear pore complex subunit Nup159"/>
    <property type="match status" value="1"/>
</dbReference>
<dbReference type="PANTHER" id="PTHR23193">
    <property type="entry name" value="NUCLEAR PORE COMPLEX PROTEIN NUP"/>
    <property type="match status" value="1"/>
</dbReference>
<feature type="compositionally biased region" description="Low complexity" evidence="4">
    <location>
        <begin position="769"/>
        <end position="778"/>
    </location>
</feature>
<feature type="compositionally biased region" description="Basic and acidic residues" evidence="4">
    <location>
        <begin position="1156"/>
        <end position="1176"/>
    </location>
</feature>
<feature type="compositionally biased region" description="Low complexity" evidence="4">
    <location>
        <begin position="940"/>
        <end position="977"/>
    </location>
</feature>